<dbReference type="InterPro" id="IPR003309">
    <property type="entry name" value="SCAN_dom"/>
</dbReference>
<dbReference type="Pfam" id="PF02023">
    <property type="entry name" value="SCAN"/>
    <property type="match status" value="1"/>
</dbReference>
<protein>
    <recommendedName>
        <fullName evidence="1">Gypsy retrotransposon integrase-like protein 1</fullName>
    </recommendedName>
</protein>
<dbReference type="SUPFAM" id="SSF47353">
    <property type="entry name" value="Retrovirus capsid dimerization domain-like"/>
    <property type="match status" value="1"/>
</dbReference>
<dbReference type="AlphaFoldDB" id="A0AAQ4P2Y9"/>
<dbReference type="InterPro" id="IPR012337">
    <property type="entry name" value="RNaseH-like_sf"/>
</dbReference>
<dbReference type="Pfam" id="PF00665">
    <property type="entry name" value="rve"/>
    <property type="match status" value="1"/>
</dbReference>
<organism evidence="6 7">
    <name type="scientific">Gasterosteus aculeatus aculeatus</name>
    <name type="common">three-spined stickleback</name>
    <dbReference type="NCBI Taxonomy" id="481459"/>
    <lineage>
        <taxon>Eukaryota</taxon>
        <taxon>Metazoa</taxon>
        <taxon>Chordata</taxon>
        <taxon>Craniata</taxon>
        <taxon>Vertebrata</taxon>
        <taxon>Euteleostomi</taxon>
        <taxon>Actinopterygii</taxon>
        <taxon>Neopterygii</taxon>
        <taxon>Teleostei</taxon>
        <taxon>Neoteleostei</taxon>
        <taxon>Acanthomorphata</taxon>
        <taxon>Eupercaria</taxon>
        <taxon>Perciformes</taxon>
        <taxon>Cottioidei</taxon>
        <taxon>Gasterosteales</taxon>
        <taxon>Gasterosteidae</taxon>
        <taxon>Gasterosteus</taxon>
    </lineage>
</organism>
<evidence type="ECO:0000256" key="2">
    <source>
        <dbReference type="PROSITE-ProRule" id="PRU00047"/>
    </source>
</evidence>
<dbReference type="PANTHER" id="PTHR46888:SF13">
    <property type="entry name" value="RIBONUCLEASE H"/>
    <property type="match status" value="1"/>
</dbReference>
<dbReference type="Gene3D" id="4.10.60.10">
    <property type="entry name" value="Zinc finger, CCHC-type"/>
    <property type="match status" value="1"/>
</dbReference>
<dbReference type="SUPFAM" id="SSF57756">
    <property type="entry name" value="Retrovirus zinc finger-like domains"/>
    <property type="match status" value="1"/>
</dbReference>
<dbReference type="SUPFAM" id="SSF53098">
    <property type="entry name" value="Ribonuclease H-like"/>
    <property type="match status" value="1"/>
</dbReference>
<evidence type="ECO:0000256" key="3">
    <source>
        <dbReference type="SAM" id="MobiDB-lite"/>
    </source>
</evidence>
<dbReference type="FunFam" id="3.30.420.10:FF:000032">
    <property type="entry name" value="Retrovirus-related Pol polyprotein from transposon 297-like Protein"/>
    <property type="match status" value="1"/>
</dbReference>
<dbReference type="GO" id="GO:0008270">
    <property type="term" value="F:zinc ion binding"/>
    <property type="evidence" value="ECO:0007669"/>
    <property type="project" value="UniProtKB-KW"/>
</dbReference>
<reference evidence="6" key="2">
    <citation type="submission" date="2025-08" db="UniProtKB">
        <authorList>
            <consortium name="Ensembl"/>
        </authorList>
    </citation>
    <scope>IDENTIFICATION</scope>
</reference>
<dbReference type="GO" id="GO:0015074">
    <property type="term" value="P:DNA integration"/>
    <property type="evidence" value="ECO:0007669"/>
    <property type="project" value="InterPro"/>
</dbReference>
<dbReference type="Ensembl" id="ENSGACT00000067385.1">
    <property type="protein sequence ID" value="ENSGACP00000033215.1"/>
    <property type="gene ID" value="ENSGACG00000023194.1"/>
</dbReference>
<dbReference type="GeneTree" id="ENSGT01050000244855"/>
<keyword evidence="2" id="KW-0479">Metal-binding</keyword>
<dbReference type="InterPro" id="IPR001584">
    <property type="entry name" value="Integrase_cat-core"/>
</dbReference>
<feature type="region of interest" description="Disordered" evidence="3">
    <location>
        <begin position="235"/>
        <end position="259"/>
    </location>
</feature>
<sequence length="826" mass="92209">MEGQARQAEDNYNFRKMELEAEYRMRQLEIDGQVALARAGQASSQTTFPDQTSDRFDVSKNIALVPQFRESEVDSYFGVFERIASSLKWPKEVWPLLVQCKLFGKAQEVVSALELEDSLQYDCVKNAVLRAYELVPEAYRQKFRSHRRNPNRSYVEFAREKQTLFDRWCAVSKSSDFASLRELVLLEEFKNSLSDRLVVYLNEQKVATLSQAAVLADEFALTHKTVFTLPRNEFGGAASTSATPVRQTPPRSPPRSREERECFYCHRKGHVMADCLKLQRRQASTEPVGLVHTLPGTSVKLLPVSRQPVDSCYDPFISEGSVSLTDNSETQVPIRILRDTGASQSIILSDVLPWSDSSACGYNVLLQGIEMGYVPVPLHYVYLQSELVSGRFKVAVQPSLPVKGITLVMGNDIAGGLVSPVLEVLDAPEKLANSVELSSVYPACVVTRAQSRRQGDVIGLNDTIFDSVFRTDDISSLAPTSPASIKQQDPSHPSPTEECMLPVTRVNLIERQKTDPTLRKCCSSAVTQEQAKEQAVSYFCEDGLLLRKWSSNKAEDAGGSVLQIVVPTPFRTHILSLAHDIPWSGHLGVTKTYNRVLQNFFWPGLKKDVVHHCRTCHTCQMAGKPNQVIPQAPLCPIPVMGEPFERVIIDCVGPLPKTRSGNQYLLTIMCAATRYPEAIPLRKITSKVVVSALNRFFAVFGLPKVIQTDQGTNFMANMFAQVLKTLSITHKVSSAYHPESQGALELWHQTLKSMLRKYCMDTKKDWDDGIPFVLFAIREAVQESIGFSLAELIFGHTVRGPLSRKRTFDGSPRFSKEGAGLCQLDS</sequence>
<accession>A0AAQ4P2Y9</accession>
<dbReference type="PANTHER" id="PTHR46888">
    <property type="entry name" value="ZINC KNUCKLE DOMAINCONTAINING PROTEIN-RELATED"/>
    <property type="match status" value="1"/>
</dbReference>
<dbReference type="FunFam" id="1.10.340.70:FF:000001">
    <property type="entry name" value="Retrovirus-related Pol polyprotein from transposon gypsy-like Protein"/>
    <property type="match status" value="1"/>
</dbReference>
<dbReference type="InterPro" id="IPR041588">
    <property type="entry name" value="Integrase_H2C2"/>
</dbReference>
<dbReference type="PROSITE" id="PS50158">
    <property type="entry name" value="ZF_CCHC"/>
    <property type="match status" value="1"/>
</dbReference>
<evidence type="ECO:0000313" key="6">
    <source>
        <dbReference type="Ensembl" id="ENSGACP00000033215.1"/>
    </source>
</evidence>
<dbReference type="GO" id="GO:0003676">
    <property type="term" value="F:nucleic acid binding"/>
    <property type="evidence" value="ECO:0007669"/>
    <property type="project" value="InterPro"/>
</dbReference>
<evidence type="ECO:0000259" key="4">
    <source>
        <dbReference type="PROSITE" id="PS50158"/>
    </source>
</evidence>
<keyword evidence="2" id="KW-0862">Zinc</keyword>
<evidence type="ECO:0000313" key="7">
    <source>
        <dbReference type="Proteomes" id="UP000007635"/>
    </source>
</evidence>
<evidence type="ECO:0000256" key="1">
    <source>
        <dbReference type="ARBA" id="ARBA00039658"/>
    </source>
</evidence>
<reference evidence="6" key="3">
    <citation type="submission" date="2025-09" db="UniProtKB">
        <authorList>
            <consortium name="Ensembl"/>
        </authorList>
    </citation>
    <scope>IDENTIFICATION</scope>
</reference>
<evidence type="ECO:0000259" key="5">
    <source>
        <dbReference type="PROSITE" id="PS50994"/>
    </source>
</evidence>
<feature type="domain" description="CCHC-type" evidence="4">
    <location>
        <begin position="262"/>
        <end position="275"/>
    </location>
</feature>
<feature type="domain" description="Integrase catalytic" evidence="5">
    <location>
        <begin position="639"/>
        <end position="797"/>
    </location>
</feature>
<keyword evidence="2" id="KW-0863">Zinc-finger</keyword>
<dbReference type="Gene3D" id="1.10.340.70">
    <property type="match status" value="1"/>
</dbReference>
<dbReference type="Proteomes" id="UP000007635">
    <property type="component" value="Unassembled WGS sequence"/>
</dbReference>
<dbReference type="InterPro" id="IPR038269">
    <property type="entry name" value="SCAN_sf"/>
</dbReference>
<dbReference type="InterPro" id="IPR036875">
    <property type="entry name" value="Znf_CCHC_sf"/>
</dbReference>
<keyword evidence="7" id="KW-1185">Reference proteome</keyword>
<name>A0AAQ4P2Y9_GASAC</name>
<dbReference type="PROSITE" id="PS50994">
    <property type="entry name" value="INTEGRASE"/>
    <property type="match status" value="1"/>
</dbReference>
<reference evidence="6 7" key="1">
    <citation type="journal article" date="2021" name="G3 (Bethesda)">
        <title>Improved contiguity of the threespine stickleback genome using long-read sequencing.</title>
        <authorList>
            <person name="Nath S."/>
            <person name="Shaw D.E."/>
            <person name="White M.A."/>
        </authorList>
    </citation>
    <scope>NUCLEOTIDE SEQUENCE [LARGE SCALE GENOMIC DNA]</scope>
    <source>
        <strain evidence="6 7">Lake Benthic</strain>
    </source>
</reference>
<proteinExistence type="predicted"/>
<dbReference type="Gene3D" id="3.30.420.10">
    <property type="entry name" value="Ribonuclease H-like superfamily/Ribonuclease H"/>
    <property type="match status" value="1"/>
</dbReference>
<dbReference type="InterPro" id="IPR001878">
    <property type="entry name" value="Znf_CCHC"/>
</dbReference>
<dbReference type="InterPro" id="IPR036397">
    <property type="entry name" value="RNaseH_sf"/>
</dbReference>
<dbReference type="Gene3D" id="1.10.4020.10">
    <property type="entry name" value="DNA breaking-rejoining enzymes"/>
    <property type="match status" value="1"/>
</dbReference>
<dbReference type="Pfam" id="PF17921">
    <property type="entry name" value="Integrase_H2C2"/>
    <property type="match status" value="1"/>
</dbReference>